<dbReference type="Proteomes" id="UP000503169">
    <property type="component" value="Chromosome"/>
</dbReference>
<dbReference type="EMBL" id="CP050919">
    <property type="protein sequence ID" value="QIX59203.1"/>
    <property type="molecule type" value="Genomic_DNA"/>
</dbReference>
<proteinExistence type="predicted"/>
<name>A0AAJ4GF58_LIMFE</name>
<sequence length="40" mass="4567">MINSRNLIYTNILDLTVFHPDLATRPAVGEHVISEWELTS</sequence>
<gene>
    <name evidence="1" type="ORF">HCY95_01657</name>
</gene>
<evidence type="ECO:0000313" key="2">
    <source>
        <dbReference type="Proteomes" id="UP000503169"/>
    </source>
</evidence>
<reference evidence="1 2" key="1">
    <citation type="submission" date="2020-04" db="EMBL/GenBank/DDBJ databases">
        <title>Novel strain L. Fermentum HFD1 producer antibacterial peptides.</title>
        <authorList>
            <person name="Ozhegov G.D."/>
            <person name="Pavlova A.S."/>
            <person name="Zhuravleva D.E."/>
            <person name="Gogoleva N.V."/>
            <person name="Shagimardanova E.I."/>
            <person name="Markelova M.I."/>
            <person name="Yarullina D.R."/>
            <person name="Kayumov A.R."/>
        </authorList>
    </citation>
    <scope>NUCLEOTIDE SEQUENCE [LARGE SCALE GENOMIC DNA]</scope>
    <source>
        <strain evidence="1 2">HFD1</strain>
    </source>
</reference>
<dbReference type="AlphaFoldDB" id="A0AAJ4GF58"/>
<organism evidence="1 2">
    <name type="scientific">Limosilactobacillus fermentum</name>
    <name type="common">Lactobacillus fermentum</name>
    <dbReference type="NCBI Taxonomy" id="1613"/>
    <lineage>
        <taxon>Bacteria</taxon>
        <taxon>Bacillati</taxon>
        <taxon>Bacillota</taxon>
        <taxon>Bacilli</taxon>
        <taxon>Lactobacillales</taxon>
        <taxon>Lactobacillaceae</taxon>
        <taxon>Limosilactobacillus</taxon>
    </lineage>
</organism>
<evidence type="ECO:0000313" key="1">
    <source>
        <dbReference type="EMBL" id="QIX59203.1"/>
    </source>
</evidence>
<accession>A0AAJ4GF58</accession>
<protein>
    <submittedName>
        <fullName evidence="1">Uncharacterized protein</fullName>
    </submittedName>
</protein>